<reference evidence="2" key="2">
    <citation type="submission" date="2018-02" db="EMBL/GenBank/DDBJ databases">
        <title>Phenotypic characterization and whole genome analysis of multidrug-resistant, extended-spectrum beta-lactamase-producing bacteria isolated from dogs in Germany.</title>
        <authorList>
            <person name="Williamson C."/>
        </authorList>
    </citation>
    <scope>NUCLEOTIDE SEQUENCE [LARGE SCALE GENOMIC DNA]</scope>
    <source>
        <strain evidence="2">AFG_SD03_1510_Ahy_093</strain>
    </source>
</reference>
<reference evidence="1 2" key="1">
    <citation type="journal article" date="2018" name="PLoS ONE">
        <title>Phenotypic characterization and whole genome analysis of extended-spectrum beta-lactamase-producing bacteria isolated from dogs in Germany.</title>
        <authorList>
            <person name="Boehmer T."/>
            <person name="Vogler A.J."/>
            <person name="Thomas A."/>
            <person name="Sauer S."/>
            <person name="Hergenroether M."/>
            <person name="Straubinger R.K."/>
            <person name="Birdsell D."/>
            <person name="Keim P."/>
            <person name="Sahl J.W."/>
            <person name="Williamson C.H."/>
            <person name="Riehm J.M."/>
        </authorList>
    </citation>
    <scope>NUCLEOTIDE SEQUENCE [LARGE SCALE GENOMIC DNA]</scope>
    <source>
        <strain evidence="1 2">AFG_SD03_1510_Ahy_093</strain>
    </source>
</reference>
<dbReference type="RefSeq" id="WP_113995157.1">
    <property type="nucleotide sequence ID" value="NZ_AP019193.1"/>
</dbReference>
<gene>
    <name evidence="1" type="ORF">C6C11_13105</name>
</gene>
<proteinExistence type="predicted"/>
<comment type="caution">
    <text evidence="1">The sequence shown here is derived from an EMBL/GenBank/DDBJ whole genome shotgun (WGS) entry which is preliminary data.</text>
</comment>
<dbReference type="AlphaFoldDB" id="A0ABD7G737"/>
<dbReference type="SUPFAM" id="SSF53383">
    <property type="entry name" value="PLP-dependent transferases"/>
    <property type="match status" value="1"/>
</dbReference>
<dbReference type="GO" id="GO:0016740">
    <property type="term" value="F:transferase activity"/>
    <property type="evidence" value="ECO:0007669"/>
    <property type="project" value="UniProtKB-KW"/>
</dbReference>
<organism evidence="1 2">
    <name type="scientific">Aeromonas hydrophila</name>
    <dbReference type="NCBI Taxonomy" id="644"/>
    <lineage>
        <taxon>Bacteria</taxon>
        <taxon>Pseudomonadati</taxon>
        <taxon>Pseudomonadota</taxon>
        <taxon>Gammaproteobacteria</taxon>
        <taxon>Aeromonadales</taxon>
        <taxon>Aeromonadaceae</taxon>
        <taxon>Aeromonas</taxon>
    </lineage>
</organism>
<dbReference type="EMBL" id="PUTQ01000017">
    <property type="protein sequence ID" value="RCF48788.1"/>
    <property type="molecule type" value="Genomic_DNA"/>
</dbReference>
<dbReference type="InterPro" id="IPR015424">
    <property type="entry name" value="PyrdxlP-dep_Trfase"/>
</dbReference>
<evidence type="ECO:0000313" key="2">
    <source>
        <dbReference type="Proteomes" id="UP000253075"/>
    </source>
</evidence>
<evidence type="ECO:0000313" key="1">
    <source>
        <dbReference type="EMBL" id="RCF48788.1"/>
    </source>
</evidence>
<sequence length="328" mass="38123">MMLNSNRKPIGGEQEIAQDGLFYGTTNSGRSSLRWVLLSMELQGKRVLVPDFVCQVVVDVLHEYDIHVDFYNVKESFEFSLPDCLDDYDALYIVKYFGHESATFKSVVNNSSLPLIIDCVFDVQLPEINTKAHWCYFNSLRKITVIADFSQIISNKPLLIVNKLRISSFSEKKYQAKETKYKFLHSSQGHEATYLKYFSNAESIIDENINIFEPEDRSIYLMGCFYSFLKEDLKVRLQNLTFSKTILSDINFINITPTFPSFLPLLLNKRDEVRHALMRDSIYLAIHWPAIEQSKNNLSDKLLSLPLDSRYTKEDIERMCNIINRVEK</sequence>
<accession>A0ABD7G737</accession>
<protein>
    <submittedName>
        <fullName evidence="1">Pyridoxal phosphate-dependent transferase</fullName>
    </submittedName>
</protein>
<keyword evidence="1" id="KW-0808">Transferase</keyword>
<dbReference type="Proteomes" id="UP000253075">
    <property type="component" value="Unassembled WGS sequence"/>
</dbReference>
<name>A0ABD7G737_AERHY</name>